<gene>
    <name evidence="2" type="ORF">AM571_PC00113</name>
</gene>
<dbReference type="InterPro" id="IPR037401">
    <property type="entry name" value="SnoaL-like"/>
</dbReference>
<organism evidence="2 3">
    <name type="scientific">Rhizobium etli 8C-3</name>
    <dbReference type="NCBI Taxonomy" id="538025"/>
    <lineage>
        <taxon>Bacteria</taxon>
        <taxon>Pseudomonadati</taxon>
        <taxon>Pseudomonadota</taxon>
        <taxon>Alphaproteobacteria</taxon>
        <taxon>Hyphomicrobiales</taxon>
        <taxon>Rhizobiaceae</taxon>
        <taxon>Rhizobium/Agrobacterium group</taxon>
        <taxon>Rhizobium</taxon>
    </lineage>
</organism>
<proteinExistence type="predicted"/>
<dbReference type="RefSeq" id="WP_074063826.1">
    <property type="nucleotide sequence ID" value="NZ_CP017244.1"/>
</dbReference>
<accession>A0A1L5PCG4</accession>
<evidence type="ECO:0000259" key="1">
    <source>
        <dbReference type="Pfam" id="PF12680"/>
    </source>
</evidence>
<reference evidence="2 3" key="1">
    <citation type="submission" date="2016-09" db="EMBL/GenBank/DDBJ databases">
        <title>The complete genome sequences of Rhizobium gallicum, symbiovars gallicum and phaseoli, symbionts associated to common bean (Phaseolus vulgaris).</title>
        <authorList>
            <person name="Bustos P."/>
            <person name="Santamaria R.I."/>
            <person name="Perez-Carrascal O.M."/>
            <person name="Juarez S."/>
            <person name="Lozano L."/>
            <person name="Martinez-Flores I."/>
            <person name="Martinez-Romero E."/>
            <person name="Cevallos M."/>
            <person name="Romero D."/>
            <person name="Davila G."/>
            <person name="Gonzalez V."/>
        </authorList>
    </citation>
    <scope>NUCLEOTIDE SEQUENCE [LARGE SCALE GENOMIC DNA]</scope>
    <source>
        <strain evidence="2 3">8C-3</strain>
        <plasmid evidence="3">Plasmid prsp8c3c</plasmid>
    </source>
</reference>
<sequence>MTPALPKPIAAYVEANAQLNVDGMLKPFADDTVVLDNGGRHEGHAELRTLFEEAVIPAKAIFTPDSVRYEDGQVVVEGPTHGDFKGSPIRFTCRFTLENDTIKALEITA</sequence>
<evidence type="ECO:0000313" key="3">
    <source>
        <dbReference type="Proteomes" id="UP000185109"/>
    </source>
</evidence>
<keyword evidence="2" id="KW-0614">Plasmid</keyword>
<dbReference type="Gene3D" id="3.10.450.50">
    <property type="match status" value="1"/>
</dbReference>
<dbReference type="Proteomes" id="UP000185109">
    <property type="component" value="Plasmid pRsp8C3c"/>
</dbReference>
<name>A0A1L5PCG4_RHIET</name>
<evidence type="ECO:0000313" key="2">
    <source>
        <dbReference type="EMBL" id="APO77859.1"/>
    </source>
</evidence>
<dbReference type="EMBL" id="CP017244">
    <property type="protein sequence ID" value="APO77859.1"/>
    <property type="molecule type" value="Genomic_DNA"/>
</dbReference>
<dbReference type="SUPFAM" id="SSF54427">
    <property type="entry name" value="NTF2-like"/>
    <property type="match status" value="1"/>
</dbReference>
<dbReference type="Pfam" id="PF12680">
    <property type="entry name" value="SnoaL_2"/>
    <property type="match status" value="1"/>
</dbReference>
<dbReference type="AlphaFoldDB" id="A0A1L5PCG4"/>
<geneLocation type="plasmid" evidence="3">
    <name>prsp8c3c</name>
</geneLocation>
<dbReference type="InterPro" id="IPR032710">
    <property type="entry name" value="NTF2-like_dom_sf"/>
</dbReference>
<feature type="domain" description="SnoaL-like" evidence="1">
    <location>
        <begin position="10"/>
        <end position="102"/>
    </location>
</feature>
<protein>
    <submittedName>
        <fullName evidence="2">NTF2 domain-containing protein</fullName>
    </submittedName>
</protein>